<dbReference type="CDD" id="cd16380">
    <property type="entry name" value="YitT_C"/>
    <property type="match status" value="1"/>
</dbReference>
<dbReference type="Gene3D" id="3.30.70.120">
    <property type="match status" value="1"/>
</dbReference>
<dbReference type="Proteomes" id="UP000036867">
    <property type="component" value="Unassembled WGS sequence"/>
</dbReference>
<dbReference type="InterPro" id="IPR019264">
    <property type="entry name" value="DUF2179"/>
</dbReference>
<keyword evidence="4 6" id="KW-1133">Transmembrane helix</keyword>
<comment type="subcellular location">
    <subcellularLocation>
        <location evidence="1">Cell membrane</location>
        <topology evidence="1">Multi-pass membrane protein</topology>
    </subcellularLocation>
</comment>
<dbReference type="STRING" id="263475.AMD00_15970"/>
<dbReference type="InterPro" id="IPR051461">
    <property type="entry name" value="UPF0750_membrane"/>
</dbReference>
<feature type="transmembrane region" description="Helical" evidence="6">
    <location>
        <begin position="161"/>
        <end position="183"/>
    </location>
</feature>
<dbReference type="InterPro" id="IPR015867">
    <property type="entry name" value="N-reg_PII/ATP_PRibTrfase_C"/>
</dbReference>
<comment type="caution">
    <text evidence="8">The sequence shown here is derived from an EMBL/GenBank/DDBJ whole genome shotgun (WGS) entry which is preliminary data.</text>
</comment>
<dbReference type="PATRIC" id="fig|263475.3.peg.4473"/>
<evidence type="ECO:0000256" key="2">
    <source>
        <dbReference type="ARBA" id="ARBA00022475"/>
    </source>
</evidence>
<evidence type="ECO:0000256" key="6">
    <source>
        <dbReference type="SAM" id="Phobius"/>
    </source>
</evidence>
<feature type="transmembrane region" description="Helical" evidence="6">
    <location>
        <begin position="25"/>
        <end position="47"/>
    </location>
</feature>
<evidence type="ECO:0000256" key="5">
    <source>
        <dbReference type="ARBA" id="ARBA00023136"/>
    </source>
</evidence>
<organism evidence="8 9">
    <name type="scientific">Viridibacillus arvi</name>
    <dbReference type="NCBI Taxonomy" id="263475"/>
    <lineage>
        <taxon>Bacteria</taxon>
        <taxon>Bacillati</taxon>
        <taxon>Bacillota</taxon>
        <taxon>Bacilli</taxon>
        <taxon>Bacillales</taxon>
        <taxon>Caryophanaceae</taxon>
        <taxon>Viridibacillus</taxon>
    </lineage>
</organism>
<feature type="transmembrane region" description="Helical" evidence="6">
    <location>
        <begin position="94"/>
        <end position="111"/>
    </location>
</feature>
<evidence type="ECO:0000313" key="8">
    <source>
        <dbReference type="EMBL" id="KOO49814.1"/>
    </source>
</evidence>
<evidence type="ECO:0000256" key="3">
    <source>
        <dbReference type="ARBA" id="ARBA00022692"/>
    </source>
</evidence>
<dbReference type="EMBL" id="LILB01000005">
    <property type="protein sequence ID" value="KOO49814.1"/>
    <property type="molecule type" value="Genomic_DNA"/>
</dbReference>
<gene>
    <name evidence="8" type="ORF">AMD00_15970</name>
</gene>
<keyword evidence="5 6" id="KW-0472">Membrane</keyword>
<keyword evidence="9" id="KW-1185">Reference proteome</keyword>
<accession>A0A0M0LFI3</accession>
<dbReference type="AlphaFoldDB" id="A0A0M0LFI3"/>
<dbReference type="PANTHER" id="PTHR33545">
    <property type="entry name" value="UPF0750 MEMBRANE PROTEIN YITT-RELATED"/>
    <property type="match status" value="1"/>
</dbReference>
<keyword evidence="2" id="KW-1003">Cell membrane</keyword>
<dbReference type="Pfam" id="PF10035">
    <property type="entry name" value="DUF2179"/>
    <property type="match status" value="1"/>
</dbReference>
<evidence type="ECO:0000259" key="7">
    <source>
        <dbReference type="Pfam" id="PF10035"/>
    </source>
</evidence>
<dbReference type="PIRSF" id="PIRSF006483">
    <property type="entry name" value="Membrane_protein_YitT"/>
    <property type="match status" value="1"/>
</dbReference>
<protein>
    <recommendedName>
        <fullName evidence="7">DUF2179 domain-containing protein</fullName>
    </recommendedName>
</protein>
<name>A0A0M0LFI3_9BACL</name>
<dbReference type="Pfam" id="PF02588">
    <property type="entry name" value="YitT_membrane"/>
    <property type="match status" value="1"/>
</dbReference>
<sequence length="299" mass="32748">MVFFMDSDKKAKIVQRKKNKLKKNVIKLFFLTIGALIMAVGLEMVLIPNNLIDGGVTGIAIMASHLTNLPLGLFLFLFNLPFLYLGYKQIGRTFAFSVAYGIVVLSIATSFMHNSSAFTNDTLLATVLGGILLGIGVGIAIRAGGCLDGSETLAILFNKKLPFSVGQIILFMNLFILGSAGFVFGFDRAMYSLISYFIAFKTIDLVSEGLNQTKSIWIISDEADEIGDQIMSRLGRGITYLNGQGGYSKDDKQVIFCVISRLEESKLKNIVEDVDPSAFLAFSNMTEIQGGNFKKKDVH</sequence>
<evidence type="ECO:0000256" key="4">
    <source>
        <dbReference type="ARBA" id="ARBA00022989"/>
    </source>
</evidence>
<evidence type="ECO:0000313" key="9">
    <source>
        <dbReference type="Proteomes" id="UP000036867"/>
    </source>
</evidence>
<keyword evidence="3 6" id="KW-0812">Transmembrane</keyword>
<feature type="domain" description="DUF2179" evidence="7">
    <location>
        <begin position="236"/>
        <end position="290"/>
    </location>
</feature>
<dbReference type="InterPro" id="IPR003740">
    <property type="entry name" value="YitT"/>
</dbReference>
<dbReference type="GO" id="GO:0005886">
    <property type="term" value="C:plasma membrane"/>
    <property type="evidence" value="ECO:0007669"/>
    <property type="project" value="UniProtKB-SubCell"/>
</dbReference>
<feature type="transmembrane region" description="Helical" evidence="6">
    <location>
        <begin position="123"/>
        <end position="141"/>
    </location>
</feature>
<proteinExistence type="predicted"/>
<evidence type="ECO:0000256" key="1">
    <source>
        <dbReference type="ARBA" id="ARBA00004651"/>
    </source>
</evidence>
<reference evidence="9" key="1">
    <citation type="submission" date="2015-08" db="EMBL/GenBank/DDBJ databases">
        <title>Fjat-10028 dsm 16317.</title>
        <authorList>
            <person name="Liu B."/>
            <person name="Wang J."/>
            <person name="Zhu Y."/>
            <person name="Liu G."/>
            <person name="Chen Q."/>
            <person name="Chen Z."/>
            <person name="Lan J."/>
            <person name="Che J."/>
            <person name="Ge C."/>
            <person name="Shi H."/>
            <person name="Pan Z."/>
            <person name="Liu X."/>
        </authorList>
    </citation>
    <scope>NUCLEOTIDE SEQUENCE [LARGE SCALE GENOMIC DNA]</scope>
    <source>
        <strain evidence="9">DSM 16317</strain>
    </source>
</reference>
<feature type="transmembrane region" description="Helical" evidence="6">
    <location>
        <begin position="67"/>
        <end position="87"/>
    </location>
</feature>
<dbReference type="PANTHER" id="PTHR33545:SF3">
    <property type="entry name" value="UPF0750 MEMBRANE PROTEIN YQFU"/>
    <property type="match status" value="1"/>
</dbReference>